<dbReference type="SUPFAM" id="SSF47050">
    <property type="entry name" value="VHP, Villin headpiece domain"/>
    <property type="match status" value="1"/>
</dbReference>
<dbReference type="PRINTS" id="PR00597">
    <property type="entry name" value="GELSOLIN"/>
</dbReference>
<dbReference type="GO" id="GO:0015629">
    <property type="term" value="C:actin cytoskeleton"/>
    <property type="evidence" value="ECO:0007669"/>
    <property type="project" value="TreeGrafter"/>
</dbReference>
<dbReference type="EMBL" id="HAAD01005567">
    <property type="protein sequence ID" value="CDG71799.1"/>
    <property type="molecule type" value="mRNA"/>
</dbReference>
<dbReference type="CDD" id="cd11289">
    <property type="entry name" value="gelsolin_S2_like"/>
    <property type="match status" value="1"/>
</dbReference>
<evidence type="ECO:0000313" key="6">
    <source>
        <dbReference type="EMBL" id="CDG71799.1"/>
    </source>
</evidence>
<dbReference type="InterPro" id="IPR036886">
    <property type="entry name" value="Villin_headpiece_dom_sf"/>
</dbReference>
<dbReference type="PROSITE" id="PS51089">
    <property type="entry name" value="HP"/>
    <property type="match status" value="1"/>
</dbReference>
<name>T2MI60_HYDVU</name>
<evidence type="ECO:0000256" key="2">
    <source>
        <dbReference type="ARBA" id="ARBA00022467"/>
    </source>
</evidence>
<dbReference type="GO" id="GO:0051015">
    <property type="term" value="F:actin filament binding"/>
    <property type="evidence" value="ECO:0007669"/>
    <property type="project" value="InterPro"/>
</dbReference>
<dbReference type="GO" id="GO:0051016">
    <property type="term" value="P:barbed-end actin filament capping"/>
    <property type="evidence" value="ECO:0007669"/>
    <property type="project" value="TreeGrafter"/>
</dbReference>
<dbReference type="GO" id="GO:0005546">
    <property type="term" value="F:phosphatidylinositol-4,5-bisphosphate binding"/>
    <property type="evidence" value="ECO:0007669"/>
    <property type="project" value="TreeGrafter"/>
</dbReference>
<dbReference type="Gene3D" id="3.40.20.10">
    <property type="entry name" value="Severin"/>
    <property type="match status" value="6"/>
</dbReference>
<dbReference type="InterPro" id="IPR007122">
    <property type="entry name" value="Villin/Gelsolin"/>
</dbReference>
<dbReference type="GO" id="GO:0005737">
    <property type="term" value="C:cytoplasm"/>
    <property type="evidence" value="ECO:0007669"/>
    <property type="project" value="TreeGrafter"/>
</dbReference>
<dbReference type="InterPro" id="IPR029006">
    <property type="entry name" value="ADF-H/Gelsolin-like_dom_sf"/>
</dbReference>
<dbReference type="CDD" id="cd11291">
    <property type="entry name" value="gelsolin_S6_like"/>
    <property type="match status" value="1"/>
</dbReference>
<comment type="similarity">
    <text evidence="1">Belongs to the villin/gelsolin family.</text>
</comment>
<dbReference type="CDD" id="cd11292">
    <property type="entry name" value="gelsolin_S3_like"/>
    <property type="match status" value="1"/>
</dbReference>
<feature type="domain" description="HP" evidence="5">
    <location>
        <begin position="758"/>
        <end position="822"/>
    </location>
</feature>
<dbReference type="OrthoDB" id="6375767at2759"/>
<protein>
    <submittedName>
        <fullName evidence="6">Advillin</fullName>
    </submittedName>
</protein>
<evidence type="ECO:0000256" key="3">
    <source>
        <dbReference type="ARBA" id="ARBA00022737"/>
    </source>
</evidence>
<sequence length="822" mass="94224">KVMPSTSVDEAFVGAGEVPGLEIWRIEKLKVVKQDPKLNGKFYNGDSYICLNTRKVRDKLEWDIHFWLGSETTQDESGVAAYKTVELDDYLGGDPVQYREVQRHESKKFLDIFPNGIEYLEGGIESGFTKVDRDSYTKRLLHVKGKRNVRIEQVEVTYKSLNHGDVFILDDGMTIYCWNGKDSSKRERIKAAEIARKIRDEERGGKGQVILIDSGKDNDKRFFEALGDKGLIKSAEEGGDDSEFEKNGIREIVLYRVTDSSGELKIEEASRPPLKKEDLDSNDCFILDAGQSGVFSWIGKKCTQNEKKAAMNNAMKFIKEKGYPEYTKLTRVVEGGENPVFKQFFVSWESDCDQKGLGVLNKSNIASYNTEAFEINKLHLNKDHQKKNVMFDDGTGKIRVWRINNFRKIDVPENEYGIFYEGDCYIVFYSYKEKMSDKYVIYFWQGLKSTPDEKGASAIMAQQLDDQYDGKPVQVRVVQGKEPDHFLLLFHHKMIIMKGGFQSGFNRRTKRANSYSETKAKPGVKLFQIRGTTNLNTRAIEVNARAASLNSNDVFLMKTLGNAYIWEGQGANEDEKAFAEIVADYAAPDGDLIIMREGKETNEFWDLLGGKEEYASMSRLTEKKPTIPPRLFQCSNATGRFWVEEIFDFDQDDLCEDDVMLLDTYDEVFVWIGEGANFIEKKNALDGALEYIKSDKSGRTIENTNILRVKQGCEPLNFTGYFFAWDPEKWSKGMSYEELKSQLGEENVKVTSVSEEIQMFSKIYPYSKLSNSDLILDGVDPTNKEKHLSDDEFELYFGMTKEKYSSLPKWKKEILKKKLRLF</sequence>
<dbReference type="FunFam" id="3.40.20.10:FF:000005">
    <property type="entry name" value="Gelsolin"/>
    <property type="match status" value="1"/>
</dbReference>
<dbReference type="CDD" id="cd11288">
    <property type="entry name" value="gelsolin_S5_like"/>
    <property type="match status" value="1"/>
</dbReference>
<evidence type="ECO:0000256" key="1">
    <source>
        <dbReference type="ARBA" id="ARBA00008418"/>
    </source>
</evidence>
<keyword evidence="3" id="KW-0677">Repeat</keyword>
<dbReference type="FunFam" id="3.40.20.10:FF:000001">
    <property type="entry name" value="Gelsolin"/>
    <property type="match status" value="1"/>
</dbReference>
<keyword evidence="4" id="KW-0009">Actin-binding</keyword>
<reference evidence="6" key="1">
    <citation type="journal article" date="2013" name="Genome Biol. Evol.">
        <title>Punctuated emergences of genetic and phenotypic innovations in eumetazoan, bilaterian, euteleostome, and hominidae ancestors.</title>
        <authorList>
            <person name="Wenger Y."/>
            <person name="Galliot B."/>
        </authorList>
    </citation>
    <scope>NUCLEOTIDE SEQUENCE</scope>
    <source>
        <tissue evidence="6">Whole animals</tissue>
    </source>
</reference>
<evidence type="ECO:0000259" key="5">
    <source>
        <dbReference type="PROSITE" id="PS51089"/>
    </source>
</evidence>
<dbReference type="SMART" id="SM00153">
    <property type="entry name" value="VHP"/>
    <property type="match status" value="1"/>
</dbReference>
<accession>T2MI60</accession>
<keyword evidence="2" id="KW-0117">Actin capping</keyword>
<dbReference type="SUPFAM" id="SSF55753">
    <property type="entry name" value="Actin depolymerizing proteins"/>
    <property type="match status" value="6"/>
</dbReference>
<dbReference type="InterPro" id="IPR007123">
    <property type="entry name" value="Gelsolin-like_dom"/>
</dbReference>
<organism evidence="6">
    <name type="scientific">Hydra vulgaris</name>
    <name type="common">Hydra</name>
    <name type="synonym">Hydra attenuata</name>
    <dbReference type="NCBI Taxonomy" id="6087"/>
    <lineage>
        <taxon>Eukaryota</taxon>
        <taxon>Metazoa</taxon>
        <taxon>Cnidaria</taxon>
        <taxon>Hydrozoa</taxon>
        <taxon>Hydroidolina</taxon>
        <taxon>Anthoathecata</taxon>
        <taxon>Aplanulata</taxon>
        <taxon>Hydridae</taxon>
        <taxon>Hydra</taxon>
    </lineage>
</organism>
<dbReference type="AlphaFoldDB" id="T2MI60"/>
<gene>
    <name evidence="6" type="primary">AVIL</name>
</gene>
<dbReference type="Pfam" id="PF02209">
    <property type="entry name" value="VHP"/>
    <property type="match status" value="1"/>
</dbReference>
<dbReference type="CDD" id="cd11293">
    <property type="entry name" value="gelsolin_S4_like"/>
    <property type="match status" value="1"/>
</dbReference>
<dbReference type="CDD" id="cd11290">
    <property type="entry name" value="gelsolin_S1_like"/>
    <property type="match status" value="1"/>
</dbReference>
<dbReference type="GO" id="GO:0051014">
    <property type="term" value="P:actin filament severing"/>
    <property type="evidence" value="ECO:0007669"/>
    <property type="project" value="TreeGrafter"/>
</dbReference>
<proteinExistence type="evidence at transcript level"/>
<evidence type="ECO:0000256" key="4">
    <source>
        <dbReference type="ARBA" id="ARBA00023203"/>
    </source>
</evidence>
<dbReference type="GO" id="GO:0008154">
    <property type="term" value="P:actin polymerization or depolymerization"/>
    <property type="evidence" value="ECO:0007669"/>
    <property type="project" value="TreeGrafter"/>
</dbReference>
<dbReference type="Gene3D" id="1.10.950.10">
    <property type="entry name" value="Villin headpiece domain"/>
    <property type="match status" value="1"/>
</dbReference>
<dbReference type="PANTHER" id="PTHR11977">
    <property type="entry name" value="VILLIN"/>
    <property type="match status" value="1"/>
</dbReference>
<dbReference type="Pfam" id="PF00626">
    <property type="entry name" value="Gelsolin"/>
    <property type="match status" value="6"/>
</dbReference>
<feature type="non-terminal residue" evidence="6">
    <location>
        <position position="1"/>
    </location>
</feature>
<dbReference type="SMART" id="SM00262">
    <property type="entry name" value="GEL"/>
    <property type="match status" value="6"/>
</dbReference>
<dbReference type="PANTHER" id="PTHR11977:SF123">
    <property type="entry name" value="GELSOLIN"/>
    <property type="match status" value="1"/>
</dbReference>
<dbReference type="InterPro" id="IPR003128">
    <property type="entry name" value="Villin_headpiece"/>
</dbReference>